<evidence type="ECO:0000256" key="6">
    <source>
        <dbReference type="HAMAP-Rule" id="MF_01131"/>
    </source>
</evidence>
<evidence type="ECO:0000256" key="4">
    <source>
        <dbReference type="ARBA" id="ARBA00023125"/>
    </source>
</evidence>
<keyword evidence="1 6" id="KW-0963">Cytoplasm</keyword>
<evidence type="ECO:0000256" key="1">
    <source>
        <dbReference type="ARBA" id="ARBA00022490"/>
    </source>
</evidence>
<feature type="binding site" evidence="6">
    <location>
        <begin position="89"/>
        <end position="94"/>
    </location>
    <ligand>
        <name>NAD(+)</name>
        <dbReference type="ChEBI" id="CHEBI:57540"/>
    </ligand>
</feature>
<dbReference type="EMBL" id="DF968181">
    <property type="protein sequence ID" value="GAP40808.1"/>
    <property type="molecule type" value="Genomic_DNA"/>
</dbReference>
<reference evidence="8" key="1">
    <citation type="journal article" date="2015" name="Genome Announc.">
        <title>Draft Genome Sequence of Anaerolineae Strain TC1, a Novel Isolate from a Methanogenic Wastewater Treatment System.</title>
        <authorList>
            <person name="Matsuura N."/>
            <person name="Tourlousse D.M."/>
            <person name="Sun L."/>
            <person name="Toyonaga M."/>
            <person name="Kuroda K."/>
            <person name="Ohashi A."/>
            <person name="Cruz R."/>
            <person name="Yamaguchi T."/>
            <person name="Sekiguchi Y."/>
        </authorList>
    </citation>
    <scope>NUCLEOTIDE SEQUENCE [LARGE SCALE GENOMIC DNA]</scope>
    <source>
        <strain evidence="8">TC1</strain>
    </source>
</reference>
<comment type="caution">
    <text evidence="6">Lacks conserved residue(s) required for the propagation of feature annotation.</text>
</comment>
<accession>A0A0S7BW71</accession>
<dbReference type="SMART" id="SM00881">
    <property type="entry name" value="CoA_binding"/>
    <property type="match status" value="1"/>
</dbReference>
<keyword evidence="9" id="KW-1185">Reference proteome</keyword>
<dbReference type="Gene3D" id="3.40.50.720">
    <property type="entry name" value="NAD(P)-binding Rossmann-like Domain"/>
    <property type="match status" value="1"/>
</dbReference>
<dbReference type="GO" id="GO:0005737">
    <property type="term" value="C:cytoplasm"/>
    <property type="evidence" value="ECO:0007669"/>
    <property type="project" value="UniProtKB-SubCell"/>
</dbReference>
<evidence type="ECO:0000313" key="9">
    <source>
        <dbReference type="Proteomes" id="UP000053370"/>
    </source>
</evidence>
<evidence type="ECO:0000256" key="3">
    <source>
        <dbReference type="ARBA" id="ARBA00023015"/>
    </source>
</evidence>
<dbReference type="PANTHER" id="PTHR35786">
    <property type="entry name" value="REDOX-SENSING TRANSCRIPTIONAL REPRESSOR REX"/>
    <property type="match status" value="1"/>
</dbReference>
<dbReference type="GO" id="GO:0003700">
    <property type="term" value="F:DNA-binding transcription factor activity"/>
    <property type="evidence" value="ECO:0007669"/>
    <property type="project" value="UniProtKB-UniRule"/>
</dbReference>
<keyword evidence="2 6" id="KW-0678">Repressor</keyword>
<gene>
    <name evidence="6" type="primary">rex</name>
    <name evidence="8" type="ORF">ATC1_13789</name>
</gene>
<dbReference type="SUPFAM" id="SSF51735">
    <property type="entry name" value="NAD(P)-binding Rossmann-fold domains"/>
    <property type="match status" value="1"/>
</dbReference>
<dbReference type="GO" id="GO:0045892">
    <property type="term" value="P:negative regulation of DNA-templated transcription"/>
    <property type="evidence" value="ECO:0007669"/>
    <property type="project" value="InterPro"/>
</dbReference>
<protein>
    <recommendedName>
        <fullName evidence="6">Redox-sensing transcriptional repressor Rex</fullName>
    </recommendedName>
</protein>
<dbReference type="STRING" id="1678840.ATC1_13789"/>
<organism evidence="8">
    <name type="scientific">Flexilinea flocculi</name>
    <dbReference type="NCBI Taxonomy" id="1678840"/>
    <lineage>
        <taxon>Bacteria</taxon>
        <taxon>Bacillati</taxon>
        <taxon>Chloroflexota</taxon>
        <taxon>Anaerolineae</taxon>
        <taxon>Anaerolineales</taxon>
        <taxon>Anaerolineaceae</taxon>
        <taxon>Flexilinea</taxon>
    </lineage>
</organism>
<evidence type="ECO:0000256" key="5">
    <source>
        <dbReference type="ARBA" id="ARBA00023163"/>
    </source>
</evidence>
<dbReference type="NCBIfam" id="NF003995">
    <property type="entry name" value="PRK05472.2-4"/>
    <property type="match status" value="1"/>
</dbReference>
<keyword evidence="3 6" id="KW-0805">Transcription regulation</keyword>
<dbReference type="Proteomes" id="UP000053370">
    <property type="component" value="Unassembled WGS sequence"/>
</dbReference>
<dbReference type="Gene3D" id="1.10.10.10">
    <property type="entry name" value="Winged helix-like DNA-binding domain superfamily/Winged helix DNA-binding domain"/>
    <property type="match status" value="1"/>
</dbReference>
<comment type="similarity">
    <text evidence="6">Belongs to the transcriptional regulatory Rex family.</text>
</comment>
<dbReference type="OrthoDB" id="9784760at2"/>
<dbReference type="RefSeq" id="WP_062280746.1">
    <property type="nucleotide sequence ID" value="NZ_DF968181.1"/>
</dbReference>
<comment type="subunit">
    <text evidence="6">Homodimer.</text>
</comment>
<keyword evidence="4 6" id="KW-0238">DNA-binding</keyword>
<dbReference type="NCBIfam" id="NF003994">
    <property type="entry name" value="PRK05472.2-3"/>
    <property type="match status" value="1"/>
</dbReference>
<dbReference type="InterPro" id="IPR036390">
    <property type="entry name" value="WH_DNA-bd_sf"/>
</dbReference>
<proteinExistence type="inferred from homology"/>
<dbReference type="GO" id="GO:0051775">
    <property type="term" value="P:response to redox state"/>
    <property type="evidence" value="ECO:0007669"/>
    <property type="project" value="InterPro"/>
</dbReference>
<feature type="domain" description="CoA-binding" evidence="7">
    <location>
        <begin position="78"/>
        <end position="179"/>
    </location>
</feature>
<dbReference type="InterPro" id="IPR022876">
    <property type="entry name" value="Tscrpt_rep_Rex"/>
</dbReference>
<dbReference type="GO" id="GO:0003677">
    <property type="term" value="F:DNA binding"/>
    <property type="evidence" value="ECO:0007669"/>
    <property type="project" value="UniProtKB-UniRule"/>
</dbReference>
<dbReference type="HAMAP" id="MF_01131">
    <property type="entry name" value="Rex"/>
    <property type="match status" value="1"/>
</dbReference>
<evidence type="ECO:0000259" key="7">
    <source>
        <dbReference type="SMART" id="SM00881"/>
    </source>
</evidence>
<dbReference type="Pfam" id="PF06971">
    <property type="entry name" value="Put_DNA-bind_N"/>
    <property type="match status" value="1"/>
</dbReference>
<dbReference type="InterPro" id="IPR003781">
    <property type="entry name" value="CoA-bd"/>
</dbReference>
<dbReference type="InterPro" id="IPR009718">
    <property type="entry name" value="Rex_DNA-bd_C_dom"/>
</dbReference>
<dbReference type="Pfam" id="PF02629">
    <property type="entry name" value="CoA_binding"/>
    <property type="match status" value="1"/>
</dbReference>
<keyword evidence="6" id="KW-0520">NAD</keyword>
<dbReference type="InterPro" id="IPR036388">
    <property type="entry name" value="WH-like_DNA-bd_sf"/>
</dbReference>
<dbReference type="PANTHER" id="PTHR35786:SF1">
    <property type="entry name" value="REDOX-SENSING TRANSCRIPTIONAL REPRESSOR REX 1"/>
    <property type="match status" value="1"/>
</dbReference>
<sequence>MIKTQIPDVIVGRLPRYLRALKILRENHTTTNSKELGELLGFSAAQIRKDLSQFGEFGKQGTGYNIDFLIERLQNILNIDQDWGILLVGVGKIGRAILNYPGFSANRFHVKAAVDCNPDVIGERFEKCTVEDIKDIKKIIKDNQIKIAMLAVPAENAQKIAEELVADGIQAILNYAPAILSLPPEIRVEYSDPLVSLQHMTYYL</sequence>
<dbReference type="NCBIfam" id="NF003996">
    <property type="entry name" value="PRK05472.2-5"/>
    <property type="match status" value="1"/>
</dbReference>
<comment type="subcellular location">
    <subcellularLocation>
        <location evidence="6">Cytoplasm</location>
    </subcellularLocation>
</comment>
<dbReference type="SUPFAM" id="SSF46785">
    <property type="entry name" value="Winged helix' DNA-binding domain"/>
    <property type="match status" value="1"/>
</dbReference>
<evidence type="ECO:0000256" key="2">
    <source>
        <dbReference type="ARBA" id="ARBA00022491"/>
    </source>
</evidence>
<dbReference type="InterPro" id="IPR036291">
    <property type="entry name" value="NAD(P)-bd_dom_sf"/>
</dbReference>
<name>A0A0S7BW71_9CHLR</name>
<comment type="function">
    <text evidence="6">Modulates transcription in response to changes in cellular NADH/NAD(+) redox state.</text>
</comment>
<dbReference type="AlphaFoldDB" id="A0A0S7BW71"/>
<keyword evidence="5 6" id="KW-0804">Transcription</keyword>
<evidence type="ECO:0000313" key="8">
    <source>
        <dbReference type="EMBL" id="GAP40808.1"/>
    </source>
</evidence>